<dbReference type="InParanoid" id="D6RKY3"/>
<evidence type="ECO:0000256" key="1">
    <source>
        <dbReference type="SAM" id="MobiDB-lite"/>
    </source>
</evidence>
<reference evidence="2 3" key="1">
    <citation type="journal article" date="2010" name="Proc. Natl. Acad. Sci. U.S.A.">
        <title>Insights into evolution of multicellular fungi from the assembled chromosomes of the mushroom Coprinopsis cinerea (Coprinus cinereus).</title>
        <authorList>
            <person name="Stajich J.E."/>
            <person name="Wilke S.K."/>
            <person name="Ahren D."/>
            <person name="Au C.H."/>
            <person name="Birren B.W."/>
            <person name="Borodovsky M."/>
            <person name="Burns C."/>
            <person name="Canback B."/>
            <person name="Casselton L.A."/>
            <person name="Cheng C.K."/>
            <person name="Deng J."/>
            <person name="Dietrich F.S."/>
            <person name="Fargo D.C."/>
            <person name="Farman M.L."/>
            <person name="Gathman A.C."/>
            <person name="Goldberg J."/>
            <person name="Guigo R."/>
            <person name="Hoegger P.J."/>
            <person name="Hooker J.B."/>
            <person name="Huggins A."/>
            <person name="James T.Y."/>
            <person name="Kamada T."/>
            <person name="Kilaru S."/>
            <person name="Kodira C."/>
            <person name="Kues U."/>
            <person name="Kupfer D."/>
            <person name="Kwan H.S."/>
            <person name="Lomsadze A."/>
            <person name="Li W."/>
            <person name="Lilly W.W."/>
            <person name="Ma L.J."/>
            <person name="Mackey A.J."/>
            <person name="Manning G."/>
            <person name="Martin F."/>
            <person name="Muraguchi H."/>
            <person name="Natvig D.O."/>
            <person name="Palmerini H."/>
            <person name="Ramesh M.A."/>
            <person name="Rehmeyer C.J."/>
            <person name="Roe B.A."/>
            <person name="Shenoy N."/>
            <person name="Stanke M."/>
            <person name="Ter-Hovhannisyan V."/>
            <person name="Tunlid A."/>
            <person name="Velagapudi R."/>
            <person name="Vision T.J."/>
            <person name="Zeng Q."/>
            <person name="Zolan M.E."/>
            <person name="Pukkila P.J."/>
        </authorList>
    </citation>
    <scope>NUCLEOTIDE SEQUENCE [LARGE SCALE GENOMIC DNA]</scope>
    <source>
        <strain evidence="3">Okayama-7 / 130 / ATCC MYA-4618 / FGSC 9003</strain>
    </source>
</reference>
<dbReference type="EMBL" id="AACS02000002">
    <property type="protein sequence ID" value="EFI28419.1"/>
    <property type="molecule type" value="Genomic_DNA"/>
</dbReference>
<evidence type="ECO:0000313" key="2">
    <source>
        <dbReference type="EMBL" id="EFI28419.1"/>
    </source>
</evidence>
<gene>
    <name evidence="2" type="ORF">CC1G_13953</name>
</gene>
<dbReference type="RefSeq" id="XP_002911913.1">
    <property type="nucleotide sequence ID" value="XM_002911867.1"/>
</dbReference>
<name>D6RKY3_COPC7</name>
<feature type="compositionally biased region" description="Basic and acidic residues" evidence="1">
    <location>
        <begin position="1"/>
        <end position="19"/>
    </location>
</feature>
<keyword evidence="3" id="KW-1185">Reference proteome</keyword>
<protein>
    <submittedName>
        <fullName evidence="2">Uncharacterized protein</fullName>
    </submittedName>
</protein>
<sequence>MRNDGVDQRAETIDFEPHPVHSQRKVGHDVQRTEGWRSGKSQARRGDAVQMVTSRTSGSGRAQAIAVDCQDCPWAAVDIPEPPQARKECAGTTPLFRE</sequence>
<dbReference type="KEGG" id="cci:CC1G_13953"/>
<organism evidence="2 3">
    <name type="scientific">Coprinopsis cinerea (strain Okayama-7 / 130 / ATCC MYA-4618 / FGSC 9003)</name>
    <name type="common">Inky cap fungus</name>
    <name type="synonym">Hormographiella aspergillata</name>
    <dbReference type="NCBI Taxonomy" id="240176"/>
    <lineage>
        <taxon>Eukaryota</taxon>
        <taxon>Fungi</taxon>
        <taxon>Dikarya</taxon>
        <taxon>Basidiomycota</taxon>
        <taxon>Agaricomycotina</taxon>
        <taxon>Agaricomycetes</taxon>
        <taxon>Agaricomycetidae</taxon>
        <taxon>Agaricales</taxon>
        <taxon>Agaricineae</taxon>
        <taxon>Psathyrellaceae</taxon>
        <taxon>Coprinopsis</taxon>
    </lineage>
</organism>
<dbReference type="AlphaFoldDB" id="D6RKY3"/>
<feature type="region of interest" description="Disordered" evidence="1">
    <location>
        <begin position="1"/>
        <end position="48"/>
    </location>
</feature>
<dbReference type="Proteomes" id="UP000001861">
    <property type="component" value="Unassembled WGS sequence"/>
</dbReference>
<accession>D6RKY3</accession>
<dbReference type="VEuPathDB" id="FungiDB:CC1G_13953"/>
<proteinExistence type="predicted"/>
<evidence type="ECO:0000313" key="3">
    <source>
        <dbReference type="Proteomes" id="UP000001861"/>
    </source>
</evidence>
<comment type="caution">
    <text evidence="2">The sequence shown here is derived from an EMBL/GenBank/DDBJ whole genome shotgun (WGS) entry which is preliminary data.</text>
</comment>
<dbReference type="GeneID" id="9379064"/>
<feature type="compositionally biased region" description="Basic and acidic residues" evidence="1">
    <location>
        <begin position="26"/>
        <end position="37"/>
    </location>
</feature>
<dbReference type="HOGENOM" id="CLU_2333545_0_0_1"/>